<gene>
    <name evidence="10" type="ORF">H9712_07950</name>
</gene>
<dbReference type="GO" id="GO:0005886">
    <property type="term" value="C:plasma membrane"/>
    <property type="evidence" value="ECO:0007669"/>
    <property type="project" value="UniProtKB-SubCell"/>
</dbReference>
<dbReference type="Pfam" id="PF00691">
    <property type="entry name" value="OmpA"/>
    <property type="match status" value="1"/>
</dbReference>
<keyword evidence="10" id="KW-0282">Flagellum</keyword>
<dbReference type="Proteomes" id="UP000823921">
    <property type="component" value="Unassembled WGS sequence"/>
</dbReference>
<evidence type="ECO:0000256" key="7">
    <source>
        <dbReference type="PROSITE-ProRule" id="PRU00473"/>
    </source>
</evidence>
<feature type="compositionally biased region" description="Low complexity" evidence="8">
    <location>
        <begin position="249"/>
        <end position="270"/>
    </location>
</feature>
<reference evidence="10" key="2">
    <citation type="submission" date="2021-04" db="EMBL/GenBank/DDBJ databases">
        <authorList>
            <person name="Gilroy R."/>
        </authorList>
    </citation>
    <scope>NUCLEOTIDE SEQUENCE</scope>
    <source>
        <strain evidence="10">CHK192-8294</strain>
    </source>
</reference>
<comment type="subcellular location">
    <subcellularLocation>
        <location evidence="1">Cell membrane</location>
        <topology evidence="1">Single-pass membrane protein</topology>
    </subcellularLocation>
</comment>
<dbReference type="SUPFAM" id="SSF103088">
    <property type="entry name" value="OmpA-like"/>
    <property type="match status" value="1"/>
</dbReference>
<evidence type="ECO:0000256" key="4">
    <source>
        <dbReference type="ARBA" id="ARBA00022692"/>
    </source>
</evidence>
<dbReference type="EMBL" id="DWXO01000077">
    <property type="protein sequence ID" value="HJB80903.1"/>
    <property type="molecule type" value="Genomic_DNA"/>
</dbReference>
<proteinExistence type="inferred from homology"/>
<evidence type="ECO:0000259" key="9">
    <source>
        <dbReference type="PROSITE" id="PS51123"/>
    </source>
</evidence>
<accession>A0A9D2MPG9</accession>
<feature type="domain" description="OmpA-like" evidence="9">
    <location>
        <begin position="104"/>
        <end position="229"/>
    </location>
</feature>
<dbReference type="InterPro" id="IPR050330">
    <property type="entry name" value="Bact_OuterMem_StrucFunc"/>
</dbReference>
<comment type="caution">
    <text evidence="10">The sequence shown here is derived from an EMBL/GenBank/DDBJ whole genome shotgun (WGS) entry which is preliminary data.</text>
</comment>
<evidence type="ECO:0000313" key="10">
    <source>
        <dbReference type="EMBL" id="HJB80903.1"/>
    </source>
</evidence>
<dbReference type="InterPro" id="IPR006665">
    <property type="entry name" value="OmpA-like"/>
</dbReference>
<dbReference type="PANTHER" id="PTHR30329">
    <property type="entry name" value="STATOR ELEMENT OF FLAGELLAR MOTOR COMPLEX"/>
    <property type="match status" value="1"/>
</dbReference>
<dbReference type="Gene3D" id="3.30.1330.60">
    <property type="entry name" value="OmpA-like domain"/>
    <property type="match status" value="1"/>
</dbReference>
<comment type="similarity">
    <text evidence="2">Belongs to the MotB family.</text>
</comment>
<keyword evidence="4" id="KW-0812">Transmembrane</keyword>
<dbReference type="Pfam" id="PF13677">
    <property type="entry name" value="MotB_plug"/>
    <property type="match status" value="1"/>
</dbReference>
<evidence type="ECO:0000256" key="6">
    <source>
        <dbReference type="ARBA" id="ARBA00023136"/>
    </source>
</evidence>
<dbReference type="PANTHER" id="PTHR30329:SF21">
    <property type="entry name" value="LIPOPROTEIN YIAD-RELATED"/>
    <property type="match status" value="1"/>
</dbReference>
<dbReference type="InterPro" id="IPR025713">
    <property type="entry name" value="MotB-like_N_dom"/>
</dbReference>
<feature type="region of interest" description="Disordered" evidence="8">
    <location>
        <begin position="247"/>
        <end position="276"/>
    </location>
</feature>
<dbReference type="InterPro" id="IPR036737">
    <property type="entry name" value="OmpA-like_sf"/>
</dbReference>
<dbReference type="AlphaFoldDB" id="A0A9D2MPG9"/>
<keyword evidence="10" id="KW-0969">Cilium</keyword>
<organism evidence="10 11">
    <name type="scientific">Candidatus Flavonifractor intestinigallinarum</name>
    <dbReference type="NCBI Taxonomy" id="2838586"/>
    <lineage>
        <taxon>Bacteria</taxon>
        <taxon>Bacillati</taxon>
        <taxon>Bacillota</taxon>
        <taxon>Clostridia</taxon>
        <taxon>Eubacteriales</taxon>
        <taxon>Oscillospiraceae</taxon>
        <taxon>Flavonifractor</taxon>
    </lineage>
</organism>
<dbReference type="PROSITE" id="PS51123">
    <property type="entry name" value="OMPA_2"/>
    <property type="match status" value="1"/>
</dbReference>
<dbReference type="CDD" id="cd07185">
    <property type="entry name" value="OmpA_C-like"/>
    <property type="match status" value="1"/>
</dbReference>
<keyword evidence="10" id="KW-0966">Cell projection</keyword>
<keyword evidence="5" id="KW-1133">Transmembrane helix</keyword>
<reference evidence="10" key="1">
    <citation type="journal article" date="2021" name="PeerJ">
        <title>Extensive microbial diversity within the chicken gut microbiome revealed by metagenomics and culture.</title>
        <authorList>
            <person name="Gilroy R."/>
            <person name="Ravi A."/>
            <person name="Getino M."/>
            <person name="Pursley I."/>
            <person name="Horton D.L."/>
            <person name="Alikhan N.F."/>
            <person name="Baker D."/>
            <person name="Gharbi K."/>
            <person name="Hall N."/>
            <person name="Watson M."/>
            <person name="Adriaenssens E.M."/>
            <person name="Foster-Nyarko E."/>
            <person name="Jarju S."/>
            <person name="Secka A."/>
            <person name="Antonio M."/>
            <person name="Oren A."/>
            <person name="Chaudhuri R.R."/>
            <person name="La Ragione R."/>
            <person name="Hildebrand F."/>
            <person name="Pallen M.J."/>
        </authorList>
    </citation>
    <scope>NUCLEOTIDE SEQUENCE</scope>
    <source>
        <strain evidence="10">CHK192-8294</strain>
    </source>
</reference>
<name>A0A9D2MPG9_9FIRM</name>
<evidence type="ECO:0000256" key="3">
    <source>
        <dbReference type="ARBA" id="ARBA00022475"/>
    </source>
</evidence>
<evidence type="ECO:0000313" key="11">
    <source>
        <dbReference type="Proteomes" id="UP000823921"/>
    </source>
</evidence>
<protein>
    <submittedName>
        <fullName evidence="10">Flagellar motor protein MotB</fullName>
    </submittedName>
</protein>
<keyword evidence="3" id="KW-1003">Cell membrane</keyword>
<keyword evidence="6 7" id="KW-0472">Membrane</keyword>
<evidence type="ECO:0000256" key="8">
    <source>
        <dbReference type="SAM" id="MobiDB-lite"/>
    </source>
</evidence>
<evidence type="ECO:0000256" key="1">
    <source>
        <dbReference type="ARBA" id="ARBA00004162"/>
    </source>
</evidence>
<sequence length="276" mass="29940">MRKKRSGGGANWMDTYGDMVTLLLCFFVMLYSMSTLDQQKWIALVESFNPVAEAQHSGGVGEDTAAEGLTQQQVDDDIEKLYQSMREYIEEENLSTQISVTKGDGYVFVSFDNTVFFEGNRYTLRDEGKVVLDQIAQCIAEASASVDEIRVLGHTAQEDGVNPNDPTADRFLASNRAAVVTVYLQEKNIVDPARLVSVGYGEWRPVAENDTSEGRAQNRRVELLIAGLNVENGIGDDIAQYYTMRSGESETAGGTEGDAGTSGSLAQAQSGSGGEG</sequence>
<evidence type="ECO:0000256" key="2">
    <source>
        <dbReference type="ARBA" id="ARBA00008914"/>
    </source>
</evidence>
<evidence type="ECO:0000256" key="5">
    <source>
        <dbReference type="ARBA" id="ARBA00022989"/>
    </source>
</evidence>